<dbReference type="EMBL" id="QYZD01000002">
    <property type="protein sequence ID" value="RJG26171.1"/>
    <property type="molecule type" value="Genomic_DNA"/>
</dbReference>
<protein>
    <submittedName>
        <fullName evidence="1">PIG-L family deacetylase</fullName>
    </submittedName>
</protein>
<reference evidence="1 2" key="1">
    <citation type="submission" date="2018-09" db="EMBL/GenBank/DDBJ databases">
        <title>Paenibacillus SK2017-BO5.</title>
        <authorList>
            <person name="Piskunova J.V."/>
            <person name="Dubiley S.A."/>
            <person name="Severinov K.V."/>
        </authorList>
    </citation>
    <scope>NUCLEOTIDE SEQUENCE [LARGE SCALE GENOMIC DNA]</scope>
    <source>
        <strain evidence="1 2">BO5</strain>
    </source>
</reference>
<comment type="caution">
    <text evidence="1">The sequence shown here is derived from an EMBL/GenBank/DDBJ whole genome shotgun (WGS) entry which is preliminary data.</text>
</comment>
<dbReference type="SUPFAM" id="SSF102588">
    <property type="entry name" value="LmbE-like"/>
    <property type="match status" value="1"/>
</dbReference>
<evidence type="ECO:0000313" key="1">
    <source>
        <dbReference type="EMBL" id="RJG26171.1"/>
    </source>
</evidence>
<evidence type="ECO:0000313" key="2">
    <source>
        <dbReference type="Proteomes" id="UP000266177"/>
    </source>
</evidence>
<gene>
    <name evidence="1" type="ORF">DQX05_04595</name>
</gene>
<dbReference type="PANTHER" id="PTHR12993">
    <property type="entry name" value="N-ACETYLGLUCOSAMINYL-PHOSPHATIDYLINOSITOL DE-N-ACETYLASE-RELATED"/>
    <property type="match status" value="1"/>
</dbReference>
<name>A0A3A3GPR6_PANTH</name>
<proteinExistence type="predicted"/>
<organism evidence="1 2">
    <name type="scientific">Paenibacillus thiaminolyticus</name>
    <name type="common">Bacillus thiaminolyticus</name>
    <dbReference type="NCBI Taxonomy" id="49283"/>
    <lineage>
        <taxon>Bacteria</taxon>
        <taxon>Bacillati</taxon>
        <taxon>Bacillota</taxon>
        <taxon>Bacilli</taxon>
        <taxon>Bacillales</taxon>
        <taxon>Paenibacillaceae</taxon>
        <taxon>Paenibacillus</taxon>
    </lineage>
</organism>
<dbReference type="AlphaFoldDB" id="A0A3A3GPR6"/>
<accession>A0A3A3GPR6</accession>
<dbReference type="Gene3D" id="3.40.50.10320">
    <property type="entry name" value="LmbE-like"/>
    <property type="match status" value="1"/>
</dbReference>
<dbReference type="InterPro" id="IPR003737">
    <property type="entry name" value="GlcNAc_PI_deacetylase-related"/>
</dbReference>
<dbReference type="InterPro" id="IPR024078">
    <property type="entry name" value="LmbE-like_dom_sf"/>
</dbReference>
<sequence length="219" mass="25056">MTVQRTPKRHLVIAPHHDDEVIGCGGTIARALQLGDECRVVVVTRGDLSIPGMPAEEQVQLREQECGAAARVLGTEDVIYLREPDRSLLYSRRLVEELIRQLADYGPHYVYYPHGDEADRDHRVVNEVAREAIMLGQSAFYDMPRRIQRSLQYEVWTPLRSFQYSTDITAVMDMKLEALQRYGSQLARMRLLEGSRGLNAYRGMQVGVPFAEVFKMENM</sequence>
<dbReference type="RefSeq" id="WP_119791258.1">
    <property type="nucleotide sequence ID" value="NZ_QYZD01000002.1"/>
</dbReference>
<dbReference type="PANTHER" id="PTHR12993:SF11">
    <property type="entry name" value="N-ACETYLGLUCOSAMINYL-PHOSPHATIDYLINOSITOL DE-N-ACETYLASE"/>
    <property type="match status" value="1"/>
</dbReference>
<dbReference type="OrthoDB" id="9790023at2"/>
<dbReference type="Pfam" id="PF02585">
    <property type="entry name" value="PIG-L"/>
    <property type="match status" value="1"/>
</dbReference>
<dbReference type="Proteomes" id="UP000266177">
    <property type="component" value="Unassembled WGS sequence"/>
</dbReference>
<dbReference type="GO" id="GO:0016811">
    <property type="term" value="F:hydrolase activity, acting on carbon-nitrogen (but not peptide) bonds, in linear amides"/>
    <property type="evidence" value="ECO:0007669"/>
    <property type="project" value="TreeGrafter"/>
</dbReference>